<evidence type="ECO:0000313" key="2">
    <source>
        <dbReference type="Proteomes" id="UP000221222"/>
    </source>
</evidence>
<dbReference type="Proteomes" id="UP000221222">
    <property type="component" value="Unassembled WGS sequence"/>
</dbReference>
<proteinExistence type="predicted"/>
<organism evidence="1 2">
    <name type="scientific">Malaciobacter molluscorum LMG 25693</name>
    <dbReference type="NCBI Taxonomy" id="870501"/>
    <lineage>
        <taxon>Bacteria</taxon>
        <taxon>Pseudomonadati</taxon>
        <taxon>Campylobacterota</taxon>
        <taxon>Epsilonproteobacteria</taxon>
        <taxon>Campylobacterales</taxon>
        <taxon>Arcobacteraceae</taxon>
        <taxon>Malaciobacter</taxon>
    </lineage>
</organism>
<comment type="caution">
    <text evidence="1">The sequence shown here is derived from an EMBL/GenBank/DDBJ whole genome shotgun (WGS) entry which is preliminary data.</text>
</comment>
<dbReference type="EMBL" id="NXFY01000077">
    <property type="protein sequence ID" value="PHO16794.1"/>
    <property type="molecule type" value="Genomic_DNA"/>
</dbReference>
<name>A0A2G1DEB6_9BACT</name>
<dbReference type="AlphaFoldDB" id="A0A2G1DEB6"/>
<protein>
    <submittedName>
        <fullName evidence="1">Uncharacterized protein</fullName>
    </submittedName>
</protein>
<evidence type="ECO:0000313" key="1">
    <source>
        <dbReference type="EMBL" id="PHO16794.1"/>
    </source>
</evidence>
<reference evidence="1 2" key="1">
    <citation type="submission" date="2017-09" db="EMBL/GenBank/DDBJ databases">
        <title>Arcobacter canalis sp. nov., a new species isolated from a water canal contaminated with urban sewage.</title>
        <authorList>
            <person name="Perez-Cataluna A."/>
            <person name="Salas-Masso N."/>
            <person name="Figueras M.J."/>
        </authorList>
    </citation>
    <scope>NUCLEOTIDE SEQUENCE [LARGE SCALE GENOMIC DNA]</scope>
    <source>
        <strain evidence="1 2">F98-3</strain>
    </source>
</reference>
<sequence length="143" mass="17032">DNELKKINLSIKHFKKALKRAKNKEFKSKIVYMLAKSELALYYINNAKVIDSGIKTNFIHENYIINDYGNLIGNIKGYEVKKANFTYEDYIENGYGKFLNDLKEKYQDTNYYKELLKECGFITYYFDTIDIMQYEHSIKINIK</sequence>
<keyword evidence="2" id="KW-1185">Reference proteome</keyword>
<gene>
    <name evidence="1" type="ORF">CPU12_13815</name>
</gene>
<accession>A0A2G1DEB6</accession>
<feature type="non-terminal residue" evidence="1">
    <location>
        <position position="1"/>
    </location>
</feature>